<comment type="function">
    <text evidence="17 20">Serine/threonine protein kinase which activates checkpoint signaling upon genotoxic stresses such as ionizing radiation (IR), ultraviolet light (UV), or DNA replication stalling, thereby acting as a DNA damage sensor. Recognizes the substrate consensus sequence [ST]-Q. Phosphorylates histone H2A to form H2AS128ph (gamma-H2A) at sites of DNA damage, involved in the regulation of DNA damage response mechanism. Required for the control of telomere length and genome stability.</text>
</comment>
<dbReference type="Gene3D" id="1.10.1070.11">
    <property type="entry name" value="Phosphatidylinositol 3-/4-kinase, catalytic domain"/>
    <property type="match status" value="1"/>
</dbReference>
<evidence type="ECO:0000256" key="11">
    <source>
        <dbReference type="ARBA" id="ARBA00022763"/>
    </source>
</evidence>
<dbReference type="InterPro" id="IPR016024">
    <property type="entry name" value="ARM-type_fold"/>
</dbReference>
<feature type="region of interest" description="Disordered" evidence="21">
    <location>
        <begin position="2863"/>
        <end position="2916"/>
    </location>
</feature>
<dbReference type="Gene3D" id="3.30.1010.10">
    <property type="entry name" value="Phosphatidylinositol 3-kinase Catalytic Subunit, Chain A, domain 4"/>
    <property type="match status" value="1"/>
</dbReference>
<dbReference type="PROSITE" id="PS00915">
    <property type="entry name" value="PI3_4_KINASE_1"/>
    <property type="match status" value="1"/>
</dbReference>
<dbReference type="GO" id="GO:0005524">
    <property type="term" value="F:ATP binding"/>
    <property type="evidence" value="ECO:0007669"/>
    <property type="project" value="UniProtKB-KW"/>
</dbReference>
<dbReference type="RefSeq" id="XP_033687337.1">
    <property type="nucleotide sequence ID" value="XM_033825683.1"/>
</dbReference>
<dbReference type="Proteomes" id="UP000800094">
    <property type="component" value="Unassembled WGS sequence"/>
</dbReference>
<evidence type="ECO:0000256" key="3">
    <source>
        <dbReference type="ARBA" id="ARBA00010769"/>
    </source>
</evidence>
<dbReference type="SMART" id="SM00146">
    <property type="entry name" value="PI3Kc"/>
    <property type="match status" value="1"/>
</dbReference>
<evidence type="ECO:0000256" key="16">
    <source>
        <dbReference type="ARBA" id="ARBA00023242"/>
    </source>
</evidence>
<keyword evidence="7 20" id="KW-0158">Chromosome</keyword>
<dbReference type="GO" id="GO:0005634">
    <property type="term" value="C:nucleus"/>
    <property type="evidence" value="ECO:0007669"/>
    <property type="project" value="UniProtKB-SubCell"/>
</dbReference>
<comment type="catalytic activity">
    <reaction evidence="19">
        <text>L-seryl-[protein] + ATP = O-phospho-L-seryl-[protein] + ADP + H(+)</text>
        <dbReference type="Rhea" id="RHEA:17989"/>
        <dbReference type="Rhea" id="RHEA-COMP:9863"/>
        <dbReference type="Rhea" id="RHEA-COMP:11604"/>
        <dbReference type="ChEBI" id="CHEBI:15378"/>
        <dbReference type="ChEBI" id="CHEBI:29999"/>
        <dbReference type="ChEBI" id="CHEBI:30616"/>
        <dbReference type="ChEBI" id="CHEBI:83421"/>
        <dbReference type="ChEBI" id="CHEBI:456216"/>
        <dbReference type="EC" id="2.7.11.1"/>
    </reaction>
</comment>
<evidence type="ECO:0000256" key="13">
    <source>
        <dbReference type="ARBA" id="ARBA00022840"/>
    </source>
</evidence>
<comment type="catalytic activity">
    <reaction evidence="18 20">
        <text>L-threonyl-[protein] + ATP = O-phospho-L-threonyl-[protein] + ADP + H(+)</text>
        <dbReference type="Rhea" id="RHEA:46608"/>
        <dbReference type="Rhea" id="RHEA-COMP:11060"/>
        <dbReference type="Rhea" id="RHEA-COMP:11605"/>
        <dbReference type="ChEBI" id="CHEBI:15378"/>
        <dbReference type="ChEBI" id="CHEBI:30013"/>
        <dbReference type="ChEBI" id="CHEBI:30616"/>
        <dbReference type="ChEBI" id="CHEBI:61977"/>
        <dbReference type="ChEBI" id="CHEBI:456216"/>
        <dbReference type="EC" id="2.7.11.1"/>
    </reaction>
</comment>
<evidence type="ECO:0000256" key="9">
    <source>
        <dbReference type="ARBA" id="ARBA00022679"/>
    </source>
</evidence>
<comment type="similarity">
    <text evidence="3 20">Belongs to the PI3/PI4-kinase family. ATM subfamily.</text>
</comment>
<keyword evidence="10 20" id="KW-0547">Nucleotide-binding</keyword>
<evidence type="ECO:0000256" key="18">
    <source>
        <dbReference type="ARBA" id="ARBA00047899"/>
    </source>
</evidence>
<evidence type="ECO:0000256" key="8">
    <source>
        <dbReference type="ARBA" id="ARBA00022527"/>
    </source>
</evidence>
<evidence type="ECO:0000256" key="5">
    <source>
        <dbReference type="ARBA" id="ARBA00012513"/>
    </source>
</evidence>
<dbReference type="SMART" id="SM01342">
    <property type="entry name" value="TAN"/>
    <property type="match status" value="1"/>
</dbReference>
<dbReference type="FunFam" id="3.30.1010.10:FF:000019">
    <property type="entry name" value="Serine/threonine-protein kinase Tel1"/>
    <property type="match status" value="1"/>
</dbReference>
<evidence type="ECO:0000259" key="22">
    <source>
        <dbReference type="PROSITE" id="PS50290"/>
    </source>
</evidence>
<dbReference type="GeneID" id="54579013"/>
<evidence type="ECO:0000256" key="2">
    <source>
        <dbReference type="ARBA" id="ARBA00004574"/>
    </source>
</evidence>
<feature type="compositionally biased region" description="Low complexity" evidence="21">
    <location>
        <begin position="2876"/>
        <end position="2897"/>
    </location>
</feature>
<comment type="subunit">
    <text evidence="4">Associates with DNA double-strand breaks.</text>
</comment>
<evidence type="ECO:0000256" key="15">
    <source>
        <dbReference type="ARBA" id="ARBA00022895"/>
    </source>
</evidence>
<evidence type="ECO:0000256" key="20">
    <source>
        <dbReference type="RuleBase" id="RU365027"/>
    </source>
</evidence>
<dbReference type="InterPro" id="IPR044107">
    <property type="entry name" value="PIKKc_ATM"/>
</dbReference>
<keyword evidence="15 20" id="KW-0779">Telomere</keyword>
<dbReference type="PROSITE" id="PS00916">
    <property type="entry name" value="PI3_4_KINASE_2"/>
    <property type="match status" value="1"/>
</dbReference>
<keyword evidence="9 20" id="KW-0808">Transferase</keyword>
<keyword evidence="14 20" id="KW-0156">Chromatin regulator</keyword>
<dbReference type="InterPro" id="IPR003152">
    <property type="entry name" value="FATC_dom"/>
</dbReference>
<dbReference type="PROSITE" id="PS50290">
    <property type="entry name" value="PI3_4_KINASE_3"/>
    <property type="match status" value="1"/>
</dbReference>
<dbReference type="InterPro" id="IPR014009">
    <property type="entry name" value="PIK_FAT"/>
</dbReference>
<dbReference type="InterPro" id="IPR018936">
    <property type="entry name" value="PI3/4_kinase_CS"/>
</dbReference>
<keyword evidence="12 20" id="KW-0418">Kinase</keyword>
<evidence type="ECO:0000256" key="6">
    <source>
        <dbReference type="ARBA" id="ARBA00014619"/>
    </source>
</evidence>
<feature type="domain" description="FAT" evidence="23">
    <location>
        <begin position="1865"/>
        <end position="2471"/>
    </location>
</feature>
<dbReference type="GO" id="GO:0006325">
    <property type="term" value="P:chromatin organization"/>
    <property type="evidence" value="ECO:0007669"/>
    <property type="project" value="UniProtKB-KW"/>
</dbReference>
<evidence type="ECO:0000256" key="19">
    <source>
        <dbReference type="ARBA" id="ARBA00048679"/>
    </source>
</evidence>
<dbReference type="CDD" id="cd05171">
    <property type="entry name" value="PIKKc_ATM"/>
    <property type="match status" value="1"/>
</dbReference>
<keyword evidence="11 20" id="KW-0227">DNA damage</keyword>
<feature type="compositionally biased region" description="Polar residues" evidence="21">
    <location>
        <begin position="176"/>
        <end position="186"/>
    </location>
</feature>
<dbReference type="InterPro" id="IPR038980">
    <property type="entry name" value="ATM_plant"/>
</dbReference>
<evidence type="ECO:0000256" key="17">
    <source>
        <dbReference type="ARBA" id="ARBA00025079"/>
    </source>
</evidence>
<dbReference type="SUPFAM" id="SSF48371">
    <property type="entry name" value="ARM repeat"/>
    <property type="match status" value="1"/>
</dbReference>
<feature type="domain" description="PI3K/PI4K catalytic" evidence="22">
    <location>
        <begin position="2584"/>
        <end position="2896"/>
    </location>
</feature>
<evidence type="ECO:0000259" key="24">
    <source>
        <dbReference type="PROSITE" id="PS51190"/>
    </source>
</evidence>
<dbReference type="OrthoDB" id="381190at2759"/>
<evidence type="ECO:0000313" key="26">
    <source>
        <dbReference type="Proteomes" id="UP000800094"/>
    </source>
</evidence>
<dbReference type="InterPro" id="IPR000403">
    <property type="entry name" value="PI3/4_kinase_cat_dom"/>
</dbReference>
<dbReference type="PROSITE" id="PS51190">
    <property type="entry name" value="FATC"/>
    <property type="match status" value="1"/>
</dbReference>
<dbReference type="PROSITE" id="PS51189">
    <property type="entry name" value="FAT"/>
    <property type="match status" value="1"/>
</dbReference>
<evidence type="ECO:0000256" key="12">
    <source>
        <dbReference type="ARBA" id="ARBA00022777"/>
    </source>
</evidence>
<dbReference type="EMBL" id="ML987192">
    <property type="protein sequence ID" value="KAF2252333.1"/>
    <property type="molecule type" value="Genomic_DNA"/>
</dbReference>
<dbReference type="EC" id="2.7.11.1" evidence="5 20"/>
<sequence length="2960" mass="333513">MGATNIQDAKVLISSTKVTDRNAGLKDLIHILKHNRGKPALEILGNKASLALCETLFQCMRDERLSFLRSKSKTTKTAVLLPLSANALRHVINSGVRTIKSTTVEMIVDSIIEVLPGRDGNLLKPLVEDLPKALRALLEYQPHVERLPKECWDATVDFCVDSLSTFFAEPEPEPPNSWSTGISSRARTPFESTDGAPRASPRDSSSRTKQLPEELVRAAEDFVHCLHLLVKASNAPVSDKAEPILTTLLHFLQRKTGRSNAAALAAINCVLPRTTLHAIQLTKNVAQELLPLMKTMWSDPPLRDELMVTLMYTEAHISSTLTSSRDDTITFDLEALIETMYGDYRRRQETTAHQYLDDDHLSFRQIGRARSDTHPLHTCAFSMDTEHVRYEGLWATVSTIARLSFMLDERKRRVAHDREDGEESMIKRLRITHHFQEYLRHVSEPRSNAKRAALQVLAFMVQEGPLDEEDLQSLLEKLTSCISDENPVHSSWAMIGLATAAFQQTSKAASLLPFWISAWHSASRAITSLSTSRTACHLMDMLLKLRIVPFSAVSEAVQNMLLSIELSGPALLAETSSSLLSTLIHERITENPTHYNQSADRVLNWLLSRWTPSLWLERTYAALNSHHCSARDVLRVLYACLDRPFNPLDAAPFKVLGPIAQARMRVAPYRELGQYLLLLTDQDEFRIAMDSTSNSVESSSSTRHSAHLENRIMDFCLSELEKTRQRWKEWSQQNPQGITSDMMRVITNFCVVALALSSLADVDGHRASELETAADSLVQSFVQILTRHQTEQYKVDAVLQVCAQSLPDVCRIGRLSRGVFKETGTLFIANHMSRALGDRKEIKQSFYAEEDDFMDIDDGPNSQMTAGASSSDVEVPRHNIQAATEAAALRTSCSTYLHLISCIADTTDEEHDQIPTEFVEYLVSIHEADLLRSRQLVQALLSCGFHLSRTDCLRLVERLSDSLIDPRAREYNTSEVANGMMLDVLIGTTLVWSFDSTDRQAQDLYENVEALYVYYAKEMEKGGVRRSPGLQMSVASFLHGLLRHHPDFGQNRKVPSVRTSLFELLAQGEMTVKYHIAERLPSIFEDFVLSEHDKILQDVDSSLPGDYEWIEGIAVRLLVLSKLASQWHTLLRQCVYRIFATAGSVPGAAQHASRCISQVAEARHMGNPQSLFRLFAPQIIFTWLDRKRTFSEIPYTSFGYTSLIDLLRDIESEAVGQAIMLGLKDELDYLAKQLGMKTAEALARNMSKAGAYTISWDTCRGFARNKSEASNANLLRDLVGQEQYIHLIRQHFPQVLGYIFQTIDHEEKVNKQLERRPAFNGTAKALAEMNTISHSTLDLSIGIEPSFSAYYLFDQLERLCRRTADNPVSLWTPSIYAFVMRMLLDRIHPALGSLYARSIIRKIRILVALAGPVAYEGYPLQMTLQSLRPFLTDTQCAEGTVGIMQYLFEHGAQYLRGQLGFVAGIGLSVLISIRVFLGSSQESTTQQSQYTATMNTATRFHAWFTEYLRSYAEELSGNERSSSIKAFKLITMAASQVRTEGNSVRGSEESKLLLEILDDVRSGRKLLNNTSREVALNLLCQNFQPALSARDDVLGSDSEAADFAPHVWDSCKRNNVGDGYLLWAARVLGRAFSAYGEVRRSMAHDRPWYSQSPGPKDSVGKASREAIVKEVIDLFYSDDRSEVSLAEGAVRLVISRLSDADTRYEAEMQKALPAAIAQALDLPVPADTEPKQPHPTESVERNAAPTNSKTVSAWIRDLAVSLCEVASRDPILGALSKLLLGINHMAERLFPYILHLVLLDEFDGKRTVRETISEASMAWFSEHDSSRVPHVRILIQAILYLRSQPVPKEVTRVGRDRWLEIDYLKASQAATVCGMYRSALLFAETSSGQPIIKPSSRRSSVMVDPPKLPIDLQLSIYKNLDEPDSFYGVDRGASLSSVIDRLDYESNGIKSLLFRGARLDSQIRRSDALESSDSRGMVKSLITLNMNSVTHSLLSSDQFRDIGDDVVDNTLHTARKLGQWDIKAPETNHTESSTLFKAFQGLHYATDITSARRNFDRQLLATMNYLSGRDSSATSTKARLRTLAALTEADEVISTARPEYLLDVWDRMKGREKWMQAGEFEDVRQLLSCRETLFSVLSANGPLLESLHARTGTIRGMEVEALVNSSTISRRHDALQESLASVTYLSDIVRPCRSVGLDIEAIAQHEVANVLWDQGEVETSIRMRQHLIDHADFDSQNTEISLPVLLAKLGHHLAEVRLAKPDSIIQEYLGPAIRELRGQTQGPGPGQVFHEFALFCDKQLQSPEAAEDMERIKTVMDRKLQEYHDFVKLSTTDKSKSMRETYKRNAHRAKNWYNLDHAEYERLRKGREQFLRQCLENYLLSLHASDEYNNDALRVFALWLEYSDMPLANEAVKLNIDRVPSGKFALLMNQLSSRLQYEETDFQKLLFKLVYRICKDHPYHGMHQIFAIQTKVGNISREDVVRSKDESAKSRQKVAGHIAGLLAKDQRARSFWSVIYRSNEIYHTLAMFKDEKDNRQGREIPLDRYNESKALVQKIPALHVPPATLQIEVRANMDYNDLPKIQSFKSRMSIANGLSAPKVITAIGTDGKPYKQLFKSGNDDLRQDAIMEQVFDQVSRLLKNHTATRLRNLGIRTYKVLPLSTRSGLMEFVQDTIPLHQWVMPAHEKYYPNDYKPDRCRKEIGACQQDSLQTRVKVWQKIADNFHPVLRYFLLERFEDPDEWFERRLAYTRSTAAISILGHVLGLGDRHCHNILLDEKSGEVVHIDLGVSFEAGRVLPVPEVVPFRLTRDLVDAMGYTKTEGVFRRCCEFTMDTLREERESIMTLLNVLRYDPLVNWSVTPTKAKRMQEGQETNAQNGARAGTVAPGGTPAPPGAGVVPDQEVQESNRKREEQAGEAGRALSVVEKKLSKTLSTKATVNELIQAATDERNLAVLYMGWASYA</sequence>
<evidence type="ECO:0000259" key="23">
    <source>
        <dbReference type="PROSITE" id="PS51189"/>
    </source>
</evidence>
<keyword evidence="13 20" id="KW-0067">ATP-binding</keyword>
<keyword evidence="16 20" id="KW-0539">Nucleus</keyword>
<name>A0A6A6IS24_9PLEO</name>
<accession>A0A6A6IS24</accession>
<dbReference type="PANTHER" id="PTHR37079:SF4">
    <property type="entry name" value="SERINE_THREONINE-PROTEIN KINASE ATM"/>
    <property type="match status" value="1"/>
</dbReference>
<evidence type="ECO:0000256" key="7">
    <source>
        <dbReference type="ARBA" id="ARBA00022454"/>
    </source>
</evidence>
<evidence type="ECO:0000256" key="10">
    <source>
        <dbReference type="ARBA" id="ARBA00022741"/>
    </source>
</evidence>
<dbReference type="InterPro" id="IPR021668">
    <property type="entry name" value="TAN"/>
</dbReference>
<proteinExistence type="inferred from homology"/>
<dbReference type="GO" id="GO:0006281">
    <property type="term" value="P:DNA repair"/>
    <property type="evidence" value="ECO:0007669"/>
    <property type="project" value="InterPro"/>
</dbReference>
<evidence type="ECO:0000256" key="14">
    <source>
        <dbReference type="ARBA" id="ARBA00022853"/>
    </source>
</evidence>
<comment type="subcellular location">
    <subcellularLocation>
        <location evidence="2 20">Chromosome</location>
        <location evidence="2 20">Telomere</location>
    </subcellularLocation>
    <subcellularLocation>
        <location evidence="1 20">Nucleus</location>
    </subcellularLocation>
</comment>
<feature type="domain" description="FATC" evidence="24">
    <location>
        <begin position="2928"/>
        <end position="2960"/>
    </location>
</feature>
<dbReference type="InterPro" id="IPR036940">
    <property type="entry name" value="PI3/4_kinase_cat_sf"/>
</dbReference>
<evidence type="ECO:0000256" key="21">
    <source>
        <dbReference type="SAM" id="MobiDB-lite"/>
    </source>
</evidence>
<dbReference type="Pfam" id="PF00454">
    <property type="entry name" value="PI3_PI4_kinase"/>
    <property type="match status" value="1"/>
</dbReference>
<keyword evidence="8 20" id="KW-0723">Serine/threonine-protein kinase</keyword>
<evidence type="ECO:0000313" key="25">
    <source>
        <dbReference type="EMBL" id="KAF2252333.1"/>
    </source>
</evidence>
<dbReference type="Pfam" id="PF11640">
    <property type="entry name" value="TAN"/>
    <property type="match status" value="1"/>
</dbReference>
<dbReference type="PANTHER" id="PTHR37079">
    <property type="entry name" value="SERINE/THREONINE-PROTEIN KINASE ATM"/>
    <property type="match status" value="1"/>
</dbReference>
<evidence type="ECO:0000256" key="1">
    <source>
        <dbReference type="ARBA" id="ARBA00004123"/>
    </source>
</evidence>
<dbReference type="InterPro" id="IPR011009">
    <property type="entry name" value="Kinase-like_dom_sf"/>
</dbReference>
<reference evidence="25" key="1">
    <citation type="journal article" date="2020" name="Stud. Mycol.">
        <title>101 Dothideomycetes genomes: a test case for predicting lifestyles and emergence of pathogens.</title>
        <authorList>
            <person name="Haridas S."/>
            <person name="Albert R."/>
            <person name="Binder M."/>
            <person name="Bloem J."/>
            <person name="Labutti K."/>
            <person name="Salamov A."/>
            <person name="Andreopoulos B."/>
            <person name="Baker S."/>
            <person name="Barry K."/>
            <person name="Bills G."/>
            <person name="Bluhm B."/>
            <person name="Cannon C."/>
            <person name="Castanera R."/>
            <person name="Culley D."/>
            <person name="Daum C."/>
            <person name="Ezra D."/>
            <person name="Gonzalez J."/>
            <person name="Henrissat B."/>
            <person name="Kuo A."/>
            <person name="Liang C."/>
            <person name="Lipzen A."/>
            <person name="Lutzoni F."/>
            <person name="Magnuson J."/>
            <person name="Mondo S."/>
            <person name="Nolan M."/>
            <person name="Ohm R."/>
            <person name="Pangilinan J."/>
            <person name="Park H.-J."/>
            <person name="Ramirez L."/>
            <person name="Alfaro M."/>
            <person name="Sun H."/>
            <person name="Tritt A."/>
            <person name="Yoshinaga Y."/>
            <person name="Zwiers L.-H."/>
            <person name="Turgeon B."/>
            <person name="Goodwin S."/>
            <person name="Spatafora J."/>
            <person name="Crous P."/>
            <person name="Grigoriev I."/>
        </authorList>
    </citation>
    <scope>NUCLEOTIDE SEQUENCE</scope>
    <source>
        <strain evidence="25">CBS 122368</strain>
    </source>
</reference>
<feature type="region of interest" description="Disordered" evidence="21">
    <location>
        <begin position="169"/>
        <end position="210"/>
    </location>
</feature>
<dbReference type="SUPFAM" id="SSF56112">
    <property type="entry name" value="Protein kinase-like (PK-like)"/>
    <property type="match status" value="1"/>
</dbReference>
<feature type="region of interest" description="Disordered" evidence="21">
    <location>
        <begin position="1725"/>
        <end position="1745"/>
    </location>
</feature>
<dbReference type="SMART" id="SM01343">
    <property type="entry name" value="FATC"/>
    <property type="match status" value="1"/>
</dbReference>
<evidence type="ECO:0000256" key="4">
    <source>
        <dbReference type="ARBA" id="ARBA00011370"/>
    </source>
</evidence>
<feature type="compositionally biased region" description="Basic and acidic residues" evidence="21">
    <location>
        <begin position="200"/>
        <end position="210"/>
    </location>
</feature>
<feature type="compositionally biased region" description="Basic and acidic residues" evidence="21">
    <location>
        <begin position="1728"/>
        <end position="1740"/>
    </location>
</feature>
<dbReference type="GO" id="GO:0000781">
    <property type="term" value="C:chromosome, telomeric region"/>
    <property type="evidence" value="ECO:0007669"/>
    <property type="project" value="UniProtKB-SubCell"/>
</dbReference>
<gene>
    <name evidence="25" type="ORF">BU26DRAFT_479954</name>
</gene>
<dbReference type="GO" id="GO:0035556">
    <property type="term" value="P:intracellular signal transduction"/>
    <property type="evidence" value="ECO:0007669"/>
    <property type="project" value="UniProtKB-ARBA"/>
</dbReference>
<dbReference type="Pfam" id="PF02260">
    <property type="entry name" value="FATC"/>
    <property type="match status" value="1"/>
</dbReference>
<protein>
    <recommendedName>
        <fullName evidence="6 20">Serine/threonine-protein kinase Tel1</fullName>
        <ecNumber evidence="5 20">2.7.11.1</ecNumber>
    </recommendedName>
</protein>
<dbReference type="GO" id="GO:0004674">
    <property type="term" value="F:protein serine/threonine kinase activity"/>
    <property type="evidence" value="ECO:0007669"/>
    <property type="project" value="UniProtKB-KW"/>
</dbReference>
<keyword evidence="26" id="KW-1185">Reference proteome</keyword>
<organism evidence="25 26">
    <name type="scientific">Trematosphaeria pertusa</name>
    <dbReference type="NCBI Taxonomy" id="390896"/>
    <lineage>
        <taxon>Eukaryota</taxon>
        <taxon>Fungi</taxon>
        <taxon>Dikarya</taxon>
        <taxon>Ascomycota</taxon>
        <taxon>Pezizomycotina</taxon>
        <taxon>Dothideomycetes</taxon>
        <taxon>Pleosporomycetidae</taxon>
        <taxon>Pleosporales</taxon>
        <taxon>Massarineae</taxon>
        <taxon>Trematosphaeriaceae</taxon>
        <taxon>Trematosphaeria</taxon>
    </lineage>
</organism>